<evidence type="ECO:0000256" key="3">
    <source>
        <dbReference type="ARBA" id="ARBA00022737"/>
    </source>
</evidence>
<dbReference type="AlphaFoldDB" id="A0A7R8UWF1"/>
<dbReference type="PANTHER" id="PTHR45632">
    <property type="entry name" value="LD33804P"/>
    <property type="match status" value="1"/>
</dbReference>
<dbReference type="InterPro" id="IPR011333">
    <property type="entry name" value="SKP1/BTB/POZ_sf"/>
</dbReference>
<sequence>MADKHLTNIQTGFHCEKFSRPIKHSCSCNHNSWCICCDHIEFPAVWRELREQQELCDGVIRLKNGDRIKVHRAILSASSSYFKASFTYNSASGEVNDAVINVDVTRSIINSILDYVYTGKCEITWNNVEDLLAASDRYDVVGLVRLCCQFLLSELNPDNCIGIYLYAKHYFCTELERCALDFILTSFCDVARESEELDKIPVEELFAILNDEHLNVKSEETVFEVIRRWVEHDMRERSEHLPKLLTCVQFGLMGYRTFKERFMSWSPIKDNPECQRVILPLSSRPRVPYQVIMVVGGWTNGSPTDIIEIYDTKADVWLQLRFTDSRRAYHGVCTIDQKVYVLGGFDGSTHFNSMRCYDPVTYQWEEKACMYQPRCYVSVVVLDKKIYALGGYNGHTRLDTVERYDPERNQWEMVAPMRRLRSDAGAAAMGNQIYVVGGFNGNEVLNSCEMYNPTTNSWTLISLMLSPRSGVGLVACNDALYAIGGFSGHHRLRSVEKYSLKDPTWNFVADMICPRSNFASVVIENTIYVIGGFNGTNTISFVESYEPKRNTWQSVTQMNVNRSAQSACVLKGLPNIKGYSYHSREIHDAPCTLKIMNNFAIRNDEILQLNDELPDIDNIMWEHGAPEPFF</sequence>
<dbReference type="SUPFAM" id="SSF54695">
    <property type="entry name" value="POZ domain"/>
    <property type="match status" value="1"/>
</dbReference>
<dbReference type="Pfam" id="PF07707">
    <property type="entry name" value="BACK"/>
    <property type="match status" value="1"/>
</dbReference>
<dbReference type="FunFam" id="1.25.40.420:FF:000001">
    <property type="entry name" value="Kelch-like family member 12"/>
    <property type="match status" value="1"/>
</dbReference>
<dbReference type="PROSITE" id="PS50097">
    <property type="entry name" value="BTB"/>
    <property type="match status" value="1"/>
</dbReference>
<evidence type="ECO:0000259" key="5">
    <source>
        <dbReference type="PROSITE" id="PS50097"/>
    </source>
</evidence>
<evidence type="ECO:0000313" key="7">
    <source>
        <dbReference type="Proteomes" id="UP000594454"/>
    </source>
</evidence>
<dbReference type="Proteomes" id="UP000594454">
    <property type="component" value="Chromosome 4"/>
</dbReference>
<feature type="domain" description="BTB" evidence="5">
    <location>
        <begin position="56"/>
        <end position="125"/>
    </location>
</feature>
<gene>
    <name evidence="6" type="ORF">HERILL_LOCUS11001</name>
</gene>
<dbReference type="PIRSF" id="PIRSF037037">
    <property type="entry name" value="Kelch-like_protein_gigaxonin"/>
    <property type="match status" value="1"/>
</dbReference>
<dbReference type="PANTHER" id="PTHR45632:SF3">
    <property type="entry name" value="KELCH-LIKE PROTEIN 32"/>
    <property type="match status" value="1"/>
</dbReference>
<accession>A0A7R8UWF1</accession>
<dbReference type="EMBL" id="LR899012">
    <property type="protein sequence ID" value="CAD7088372.1"/>
    <property type="molecule type" value="Genomic_DNA"/>
</dbReference>
<dbReference type="Gene3D" id="1.25.40.420">
    <property type="match status" value="1"/>
</dbReference>
<dbReference type="Pfam" id="PF00651">
    <property type="entry name" value="BTB"/>
    <property type="match status" value="1"/>
</dbReference>
<dbReference type="Gene3D" id="2.120.10.80">
    <property type="entry name" value="Kelch-type beta propeller"/>
    <property type="match status" value="2"/>
</dbReference>
<dbReference type="PRINTS" id="PR00501">
    <property type="entry name" value="KELCHREPEAT"/>
</dbReference>
<proteinExistence type="predicted"/>
<dbReference type="Pfam" id="PF24981">
    <property type="entry name" value="Beta-prop_ATRN-LZTR1"/>
    <property type="match status" value="1"/>
</dbReference>
<evidence type="ECO:0000256" key="2">
    <source>
        <dbReference type="ARBA" id="ARBA00022441"/>
    </source>
</evidence>
<dbReference type="InterPro" id="IPR006652">
    <property type="entry name" value="Kelch_1"/>
</dbReference>
<protein>
    <recommendedName>
        <fullName evidence="1">Kelch-like protein diablo</fullName>
    </recommendedName>
</protein>
<name>A0A7R8UWF1_HERIL</name>
<comment type="function">
    <text evidence="4">Probable substrate-specific adapter of an E3 ubiquitin-protein ligase complex which mediates the ubiquitination and subsequent proteasomal degradation of target proteins. May have a role in synapse differentiation and growth.</text>
</comment>
<keyword evidence="2" id="KW-0880">Kelch repeat</keyword>
<reference evidence="6 7" key="1">
    <citation type="submission" date="2020-11" db="EMBL/GenBank/DDBJ databases">
        <authorList>
            <person name="Wallbank WR R."/>
            <person name="Pardo Diaz C."/>
            <person name="Kozak K."/>
            <person name="Martin S."/>
            <person name="Jiggins C."/>
            <person name="Moest M."/>
            <person name="Warren A I."/>
            <person name="Generalovic N T."/>
            <person name="Byers J.R.P. K."/>
            <person name="Montejo-Kovacevich G."/>
            <person name="Yen C E."/>
        </authorList>
    </citation>
    <scope>NUCLEOTIDE SEQUENCE [LARGE SCALE GENOMIC DNA]</scope>
</reference>
<evidence type="ECO:0000313" key="6">
    <source>
        <dbReference type="EMBL" id="CAD7088372.1"/>
    </source>
</evidence>
<evidence type="ECO:0000256" key="4">
    <source>
        <dbReference type="ARBA" id="ARBA00043912"/>
    </source>
</evidence>
<dbReference type="OrthoDB" id="191037at2759"/>
<dbReference type="UniPathway" id="UPA00143"/>
<dbReference type="InterPro" id="IPR000210">
    <property type="entry name" value="BTB/POZ_dom"/>
</dbReference>
<dbReference type="SMART" id="SM00875">
    <property type="entry name" value="BACK"/>
    <property type="match status" value="1"/>
</dbReference>
<evidence type="ECO:0000256" key="1">
    <source>
        <dbReference type="ARBA" id="ARBA00013699"/>
    </source>
</evidence>
<keyword evidence="7" id="KW-1185">Reference proteome</keyword>
<dbReference type="GO" id="GO:0003779">
    <property type="term" value="F:actin binding"/>
    <property type="evidence" value="ECO:0007669"/>
    <property type="project" value="UniProtKB-KW"/>
</dbReference>
<dbReference type="SMART" id="SM00225">
    <property type="entry name" value="BTB"/>
    <property type="match status" value="1"/>
</dbReference>
<dbReference type="InterPro" id="IPR017096">
    <property type="entry name" value="BTB-kelch_protein"/>
</dbReference>
<dbReference type="OMA" id="GLCTLNN"/>
<dbReference type="InterPro" id="IPR011705">
    <property type="entry name" value="BACK"/>
</dbReference>
<dbReference type="SUPFAM" id="SSF117281">
    <property type="entry name" value="Kelch motif"/>
    <property type="match status" value="1"/>
</dbReference>
<dbReference type="InterPro" id="IPR056737">
    <property type="entry name" value="Beta-prop_ATRN-MKLN-like"/>
</dbReference>
<dbReference type="Gene3D" id="3.30.710.10">
    <property type="entry name" value="Potassium Channel Kv1.1, Chain A"/>
    <property type="match status" value="1"/>
</dbReference>
<dbReference type="GO" id="GO:0016567">
    <property type="term" value="P:protein ubiquitination"/>
    <property type="evidence" value="ECO:0007669"/>
    <property type="project" value="UniProtKB-UniPathway"/>
</dbReference>
<keyword evidence="3" id="KW-0677">Repeat</keyword>
<dbReference type="InterPro" id="IPR015915">
    <property type="entry name" value="Kelch-typ_b-propeller"/>
</dbReference>
<dbReference type="SMART" id="SM00612">
    <property type="entry name" value="Kelch"/>
    <property type="match status" value="6"/>
</dbReference>
<organism evidence="6 7">
    <name type="scientific">Hermetia illucens</name>
    <name type="common">Black soldier fly</name>
    <dbReference type="NCBI Taxonomy" id="343691"/>
    <lineage>
        <taxon>Eukaryota</taxon>
        <taxon>Metazoa</taxon>
        <taxon>Ecdysozoa</taxon>
        <taxon>Arthropoda</taxon>
        <taxon>Hexapoda</taxon>
        <taxon>Insecta</taxon>
        <taxon>Pterygota</taxon>
        <taxon>Neoptera</taxon>
        <taxon>Endopterygota</taxon>
        <taxon>Diptera</taxon>
        <taxon>Brachycera</taxon>
        <taxon>Stratiomyomorpha</taxon>
        <taxon>Stratiomyidae</taxon>
        <taxon>Hermetiinae</taxon>
        <taxon>Hermetia</taxon>
    </lineage>
</organism>
<dbReference type="InParanoid" id="A0A7R8UWF1"/>